<reference evidence="3" key="1">
    <citation type="journal article" date="2019" name="Int. J. Syst. Evol. Microbiol.">
        <title>The Global Catalogue of Microorganisms (GCM) 10K type strain sequencing project: providing services to taxonomists for standard genome sequencing and annotation.</title>
        <authorList>
            <consortium name="The Broad Institute Genomics Platform"/>
            <consortium name="The Broad Institute Genome Sequencing Center for Infectious Disease"/>
            <person name="Wu L."/>
            <person name="Ma J."/>
        </authorList>
    </citation>
    <scope>NUCLEOTIDE SEQUENCE [LARGE SCALE GENOMIC DNA]</scope>
    <source>
        <strain evidence="3">CCUG 55609</strain>
    </source>
</reference>
<gene>
    <name evidence="2" type="ORF">ACFQ33_03545</name>
</gene>
<feature type="region of interest" description="Disordered" evidence="1">
    <location>
        <begin position="24"/>
        <end position="52"/>
    </location>
</feature>
<dbReference type="EMBL" id="JBHTNF010000001">
    <property type="protein sequence ID" value="MFD1326968.1"/>
    <property type="molecule type" value="Genomic_DNA"/>
</dbReference>
<accession>A0ABW3YSV4</accession>
<dbReference type="InterPro" id="IPR019632">
    <property type="entry name" value="DUF2497"/>
</dbReference>
<keyword evidence="3" id="KW-1185">Reference proteome</keyword>
<comment type="caution">
    <text evidence="2">The sequence shown here is derived from an EMBL/GenBank/DDBJ whole genome shotgun (WGS) entry which is preliminary data.</text>
</comment>
<dbReference type="Pfam" id="PF10691">
    <property type="entry name" value="DUF2497"/>
    <property type="match status" value="1"/>
</dbReference>
<proteinExistence type="predicted"/>
<dbReference type="Proteomes" id="UP001597173">
    <property type="component" value="Unassembled WGS sequence"/>
</dbReference>
<feature type="region of interest" description="Disordered" evidence="1">
    <location>
        <begin position="74"/>
        <end position="94"/>
    </location>
</feature>
<evidence type="ECO:0000256" key="1">
    <source>
        <dbReference type="SAM" id="MobiDB-lite"/>
    </source>
</evidence>
<sequence>MAQPNVAREPSMDEILASIRRIIESNEPPLGPPPVLIQTADAEASSSGDSFDEETIVADFHAEEARRAAATNEIEVTATSPAQPEPRTPQPAMSLADVAARVRAASERGGMQPREDNVGRVELSVDTAPRQNTSPLTTARMMPSGTAGVRPQDAIAQEDFRPSGFDVADGADVAAAAPVSEVALTAASVSLVSPAVGAQVANSFGALAEAVEAGPRRSFDEIAEEMLRPMLQEWLDDNLPTLVERLVREEIARVARGPRR</sequence>
<evidence type="ECO:0000313" key="3">
    <source>
        <dbReference type="Proteomes" id="UP001597173"/>
    </source>
</evidence>
<dbReference type="RefSeq" id="WP_374837306.1">
    <property type="nucleotide sequence ID" value="NZ_JBHEEW010000004.1"/>
</dbReference>
<protein>
    <submittedName>
        <fullName evidence="2">PopZ family protein</fullName>
    </submittedName>
</protein>
<name>A0ABW3YSV4_MYCRA</name>
<evidence type="ECO:0000313" key="2">
    <source>
        <dbReference type="EMBL" id="MFD1326968.1"/>
    </source>
</evidence>
<organism evidence="2 3">
    <name type="scientific">Mycoplana ramosa</name>
    <name type="common">Mycoplana bullata</name>
    <dbReference type="NCBI Taxonomy" id="40837"/>
    <lineage>
        <taxon>Bacteria</taxon>
        <taxon>Pseudomonadati</taxon>
        <taxon>Pseudomonadota</taxon>
        <taxon>Alphaproteobacteria</taxon>
        <taxon>Hyphomicrobiales</taxon>
        <taxon>Rhizobiaceae</taxon>
        <taxon>Mycoplana</taxon>
    </lineage>
</organism>